<name>A0AAD4MHM4_9BILA</name>
<dbReference type="EMBL" id="JAKKPZ010000390">
    <property type="protein sequence ID" value="KAI1695588.1"/>
    <property type="molecule type" value="Genomic_DNA"/>
</dbReference>
<feature type="compositionally biased region" description="Low complexity" evidence="1">
    <location>
        <begin position="1"/>
        <end position="13"/>
    </location>
</feature>
<evidence type="ECO:0000313" key="2">
    <source>
        <dbReference type="EMBL" id="KAI1695588.1"/>
    </source>
</evidence>
<feature type="region of interest" description="Disordered" evidence="1">
    <location>
        <begin position="1"/>
        <end position="34"/>
    </location>
</feature>
<dbReference type="AlphaFoldDB" id="A0AAD4MHM4"/>
<accession>A0AAD4MHM4</accession>
<gene>
    <name evidence="2" type="ORF">DdX_19510</name>
</gene>
<keyword evidence="3" id="KW-1185">Reference proteome</keyword>
<evidence type="ECO:0000313" key="3">
    <source>
        <dbReference type="Proteomes" id="UP001201812"/>
    </source>
</evidence>
<comment type="caution">
    <text evidence="2">The sequence shown here is derived from an EMBL/GenBank/DDBJ whole genome shotgun (WGS) entry which is preliminary data.</text>
</comment>
<evidence type="ECO:0000256" key="1">
    <source>
        <dbReference type="SAM" id="MobiDB-lite"/>
    </source>
</evidence>
<proteinExistence type="predicted"/>
<feature type="compositionally biased region" description="Basic and acidic residues" evidence="1">
    <location>
        <begin position="20"/>
        <end position="34"/>
    </location>
</feature>
<protein>
    <submittedName>
        <fullName evidence="2">Uncharacterized protein</fullName>
    </submittedName>
</protein>
<reference evidence="2" key="1">
    <citation type="submission" date="2022-01" db="EMBL/GenBank/DDBJ databases">
        <title>Genome Sequence Resource for Two Populations of Ditylenchus destructor, the Migratory Endoparasitic Phytonematode.</title>
        <authorList>
            <person name="Zhang H."/>
            <person name="Lin R."/>
            <person name="Xie B."/>
        </authorList>
    </citation>
    <scope>NUCLEOTIDE SEQUENCE</scope>
    <source>
        <strain evidence="2">BazhouSP</strain>
    </source>
</reference>
<dbReference type="Proteomes" id="UP001201812">
    <property type="component" value="Unassembled WGS sequence"/>
</dbReference>
<organism evidence="2 3">
    <name type="scientific">Ditylenchus destructor</name>
    <dbReference type="NCBI Taxonomy" id="166010"/>
    <lineage>
        <taxon>Eukaryota</taxon>
        <taxon>Metazoa</taxon>
        <taxon>Ecdysozoa</taxon>
        <taxon>Nematoda</taxon>
        <taxon>Chromadorea</taxon>
        <taxon>Rhabditida</taxon>
        <taxon>Tylenchina</taxon>
        <taxon>Tylenchomorpha</taxon>
        <taxon>Sphaerularioidea</taxon>
        <taxon>Anguinidae</taxon>
        <taxon>Anguininae</taxon>
        <taxon>Ditylenchus</taxon>
    </lineage>
</organism>
<sequence length="163" mass="18063">MDSSPNQPQPSSSGRNVQKANEKRIAKMEKERETASARLANIAAAKQAKQTRRRQQGGTANLQAVVQGCISYPIYVARRRRRRASPVVGREAPDLPPWNVRELRTYTPEQQLLEGRRPEIVSCCSTPEQPNLTADGGGHTDTDEGILMAVREAMTNPISRCAR</sequence>